<keyword evidence="3" id="KW-1185">Reference proteome</keyword>
<keyword evidence="1" id="KW-0812">Transmembrane</keyword>
<dbReference type="Proteomes" id="UP000574931">
    <property type="component" value="Unassembled WGS sequence"/>
</dbReference>
<accession>A0A849KWA5</accession>
<name>A0A849KWA5_9HYPH</name>
<sequence length="157" mass="18158">MTVEELNDEHLPVGGWLIVVVIGILLSAAYAAYMSYYFLWLLRYTLLDVSMASFNFLLSGAKYIAIIILAAICLYLNYFYLKAFRWTVTALYILPALVITYELLTFKASDPSSTATAIFMSWIPSLIWVPYVLFGRRSKRTYIYDFKNNPWLKKSNQ</sequence>
<feature type="transmembrane region" description="Helical" evidence="1">
    <location>
        <begin position="88"/>
        <end position="108"/>
    </location>
</feature>
<feature type="transmembrane region" description="Helical" evidence="1">
    <location>
        <begin position="63"/>
        <end position="81"/>
    </location>
</feature>
<reference evidence="2 3" key="1">
    <citation type="submission" date="2020-05" db="EMBL/GenBank/DDBJ databases">
        <title>Draft Genome Sequence of Ochrobactrum soli Isolated from Stable Fly Gut.</title>
        <authorList>
            <person name="Pileggi M.T."/>
            <person name="Vazhakkala L.J."/>
            <person name="Wong C.N."/>
        </authorList>
    </citation>
    <scope>NUCLEOTIDE SEQUENCE [LARGE SCALE GENOMIC DNA]</scope>
    <source>
        <strain evidence="2 3">MTP-C0764</strain>
    </source>
</reference>
<dbReference type="Pfam" id="PF10754">
    <property type="entry name" value="DUF2569"/>
    <property type="match status" value="1"/>
</dbReference>
<comment type="caution">
    <text evidence="2">The sequence shown here is derived from an EMBL/GenBank/DDBJ whole genome shotgun (WGS) entry which is preliminary data.</text>
</comment>
<dbReference type="InterPro" id="IPR019690">
    <property type="entry name" value="DUF2569"/>
</dbReference>
<feature type="transmembrane region" description="Helical" evidence="1">
    <location>
        <begin position="114"/>
        <end position="134"/>
    </location>
</feature>
<evidence type="ECO:0000313" key="3">
    <source>
        <dbReference type="Proteomes" id="UP000574931"/>
    </source>
</evidence>
<organism evidence="2 3">
    <name type="scientific">Ochrobactrum soli</name>
    <dbReference type="NCBI Taxonomy" id="2448455"/>
    <lineage>
        <taxon>Bacteria</taxon>
        <taxon>Pseudomonadati</taxon>
        <taxon>Pseudomonadota</taxon>
        <taxon>Alphaproteobacteria</taxon>
        <taxon>Hyphomicrobiales</taxon>
        <taxon>Brucellaceae</taxon>
        <taxon>Brucella/Ochrobactrum group</taxon>
        <taxon>Ochrobactrum</taxon>
    </lineage>
</organism>
<dbReference type="RefSeq" id="WP_171317599.1">
    <property type="nucleotide sequence ID" value="NZ_JABFCY010000002.1"/>
</dbReference>
<protein>
    <submittedName>
        <fullName evidence="2">DUF2569 family protein</fullName>
    </submittedName>
</protein>
<dbReference type="EMBL" id="JABFCY010000002">
    <property type="protein sequence ID" value="NNU59742.1"/>
    <property type="molecule type" value="Genomic_DNA"/>
</dbReference>
<evidence type="ECO:0000256" key="1">
    <source>
        <dbReference type="SAM" id="Phobius"/>
    </source>
</evidence>
<feature type="transmembrane region" description="Helical" evidence="1">
    <location>
        <begin position="13"/>
        <end position="33"/>
    </location>
</feature>
<proteinExistence type="predicted"/>
<gene>
    <name evidence="2" type="ORF">HKX02_05655</name>
</gene>
<dbReference type="AlphaFoldDB" id="A0A849KWA5"/>
<keyword evidence="1" id="KW-0472">Membrane</keyword>
<evidence type="ECO:0000313" key="2">
    <source>
        <dbReference type="EMBL" id="NNU59742.1"/>
    </source>
</evidence>
<keyword evidence="1" id="KW-1133">Transmembrane helix</keyword>